<dbReference type="InParanoid" id="A0A2G5DDF2"/>
<dbReference type="InterPro" id="IPR038770">
    <property type="entry name" value="Na+/solute_symporter_sf"/>
</dbReference>
<dbReference type="STRING" id="218851.A0A2G5DDF2"/>
<dbReference type="Proteomes" id="UP000230069">
    <property type="component" value="Unassembled WGS sequence"/>
</dbReference>
<sequence length="87" mass="9286">MQLHSIPVLPCIHETLKLLITAAGRMTISAAVVDDDVTAWILLALAAALTSIGCSPQSFFWLCSSLWVSVYSCCLSSKVLINGQGFS</sequence>
<keyword evidence="2" id="KW-1185">Reference proteome</keyword>
<dbReference type="AlphaFoldDB" id="A0A2G5DDF2"/>
<name>A0A2G5DDF2_AQUCA</name>
<evidence type="ECO:0000313" key="1">
    <source>
        <dbReference type="EMBL" id="PIA41555.1"/>
    </source>
</evidence>
<reference evidence="1 2" key="1">
    <citation type="submission" date="2017-09" db="EMBL/GenBank/DDBJ databases">
        <title>WGS assembly of Aquilegia coerulea Goldsmith.</title>
        <authorList>
            <person name="Hodges S."/>
            <person name="Kramer E."/>
            <person name="Nordborg M."/>
            <person name="Tomkins J."/>
            <person name="Borevitz J."/>
            <person name="Derieg N."/>
            <person name="Yan J."/>
            <person name="Mihaltcheva S."/>
            <person name="Hayes R.D."/>
            <person name="Rokhsar D."/>
        </authorList>
    </citation>
    <scope>NUCLEOTIDE SEQUENCE [LARGE SCALE GENOMIC DNA]</scope>
    <source>
        <strain evidence="2">cv. Goldsmith</strain>
    </source>
</reference>
<proteinExistence type="predicted"/>
<gene>
    <name evidence="1" type="ORF">AQUCO_02200176v1</name>
</gene>
<protein>
    <submittedName>
        <fullName evidence="1">Uncharacterized protein</fullName>
    </submittedName>
</protein>
<dbReference type="GO" id="GO:0016020">
    <property type="term" value="C:membrane"/>
    <property type="evidence" value="ECO:0007669"/>
    <property type="project" value="UniProtKB-SubCell"/>
</dbReference>
<organism evidence="1 2">
    <name type="scientific">Aquilegia coerulea</name>
    <name type="common">Rocky mountain columbine</name>
    <dbReference type="NCBI Taxonomy" id="218851"/>
    <lineage>
        <taxon>Eukaryota</taxon>
        <taxon>Viridiplantae</taxon>
        <taxon>Streptophyta</taxon>
        <taxon>Embryophyta</taxon>
        <taxon>Tracheophyta</taxon>
        <taxon>Spermatophyta</taxon>
        <taxon>Magnoliopsida</taxon>
        <taxon>Ranunculales</taxon>
        <taxon>Ranunculaceae</taxon>
        <taxon>Thalictroideae</taxon>
        <taxon>Aquilegia</taxon>
    </lineage>
</organism>
<dbReference type="Gene3D" id="1.20.1530.20">
    <property type="match status" value="1"/>
</dbReference>
<dbReference type="EMBL" id="KZ305039">
    <property type="protein sequence ID" value="PIA41555.1"/>
    <property type="molecule type" value="Genomic_DNA"/>
</dbReference>
<evidence type="ECO:0000313" key="2">
    <source>
        <dbReference type="Proteomes" id="UP000230069"/>
    </source>
</evidence>
<accession>A0A2G5DDF2</accession>